<comment type="caution">
    <text evidence="2">The sequence shown here is derived from an EMBL/GenBank/DDBJ whole genome shotgun (WGS) entry which is preliminary data.</text>
</comment>
<reference evidence="2 3" key="1">
    <citation type="submission" date="2017-11" db="EMBL/GenBank/DDBJ databases">
        <title>Bacterial isolate from king chilli rhizosphere.</title>
        <authorList>
            <person name="Takhelmayum P."/>
            <person name="Sarangthem I."/>
        </authorList>
    </citation>
    <scope>NUCLEOTIDE SEQUENCE [LARGE SCALE GENOMIC DNA]</scope>
    <source>
        <strain evidence="3">t26</strain>
    </source>
</reference>
<dbReference type="PANTHER" id="PTHR12480:SF6">
    <property type="entry name" value="2-OXOGLUTARATE AND IRON-DEPENDENT OXYGENASE JMJD4"/>
    <property type="match status" value="1"/>
</dbReference>
<feature type="domain" description="JmjC" evidence="1">
    <location>
        <begin position="101"/>
        <end position="239"/>
    </location>
</feature>
<organism evidence="2 3">
    <name type="scientific">Lysinibacillus xylanilyticus</name>
    <dbReference type="NCBI Taxonomy" id="582475"/>
    <lineage>
        <taxon>Bacteria</taxon>
        <taxon>Bacillati</taxon>
        <taxon>Bacillota</taxon>
        <taxon>Bacilli</taxon>
        <taxon>Bacillales</taxon>
        <taxon>Bacillaceae</taxon>
        <taxon>Lysinibacillus</taxon>
    </lineage>
</organism>
<dbReference type="GO" id="GO:0043565">
    <property type="term" value="F:sequence-specific DNA binding"/>
    <property type="evidence" value="ECO:0007669"/>
    <property type="project" value="TreeGrafter"/>
</dbReference>
<dbReference type="PROSITE" id="PS51184">
    <property type="entry name" value="JMJC"/>
    <property type="match status" value="1"/>
</dbReference>
<dbReference type="GO" id="GO:0005737">
    <property type="term" value="C:cytoplasm"/>
    <property type="evidence" value="ECO:0007669"/>
    <property type="project" value="TreeGrafter"/>
</dbReference>
<sequence>MIERIDINDLTYEKFMAEYADKKPVIITGAMNDWNSFNWTLEKFGQLYGERSVPIRESSIDGVRNFKKVNLTEYINYLEHNENNWYCDWNLHTFGDQDLVQAYKPLDIFTRETVRLNTKKQIFKWFFLGSANTQTPLHQDFDNTHAWNAVIFGQKEWIFFEKSDSPYLYEGKVDLFSDYNLENYPLLEQANPIKIIQNAGEIIYAPRFWWHQVRNTESTLAVSENFWFEIELLNGDSKF</sequence>
<gene>
    <name evidence="2" type="ORF">CWD94_06715</name>
</gene>
<dbReference type="RefSeq" id="WP_100542639.1">
    <property type="nucleotide sequence ID" value="NZ_CP158849.1"/>
</dbReference>
<dbReference type="InterPro" id="IPR050910">
    <property type="entry name" value="JMJD6_ArgDemeth/LysHydrox"/>
</dbReference>
<accession>A0A2M9Q8T2</accession>
<dbReference type="GO" id="GO:0045905">
    <property type="term" value="P:positive regulation of translational termination"/>
    <property type="evidence" value="ECO:0007669"/>
    <property type="project" value="TreeGrafter"/>
</dbReference>
<dbReference type="SUPFAM" id="SSF51197">
    <property type="entry name" value="Clavaminate synthase-like"/>
    <property type="match status" value="1"/>
</dbReference>
<dbReference type="Gene3D" id="2.60.120.650">
    <property type="entry name" value="Cupin"/>
    <property type="match status" value="1"/>
</dbReference>
<dbReference type="AlphaFoldDB" id="A0A2M9Q8T2"/>
<dbReference type="InterPro" id="IPR003347">
    <property type="entry name" value="JmjC_dom"/>
</dbReference>
<dbReference type="SMART" id="SM00558">
    <property type="entry name" value="JmjC"/>
    <property type="match status" value="1"/>
</dbReference>
<evidence type="ECO:0000259" key="1">
    <source>
        <dbReference type="PROSITE" id="PS51184"/>
    </source>
</evidence>
<protein>
    <submittedName>
        <fullName evidence="2">Cupin</fullName>
    </submittedName>
</protein>
<dbReference type="EMBL" id="PHQY01000340">
    <property type="protein sequence ID" value="PJO44445.1"/>
    <property type="molecule type" value="Genomic_DNA"/>
</dbReference>
<dbReference type="PANTHER" id="PTHR12480">
    <property type="entry name" value="ARGININE DEMETHYLASE AND LYSYL-HYDROXYLASE JMJD"/>
    <property type="match status" value="1"/>
</dbReference>
<dbReference type="Pfam" id="PF13621">
    <property type="entry name" value="Cupin_8"/>
    <property type="match status" value="1"/>
</dbReference>
<evidence type="ECO:0000313" key="3">
    <source>
        <dbReference type="Proteomes" id="UP000232101"/>
    </source>
</evidence>
<dbReference type="Proteomes" id="UP000232101">
    <property type="component" value="Unassembled WGS sequence"/>
</dbReference>
<dbReference type="InterPro" id="IPR041667">
    <property type="entry name" value="Cupin_8"/>
</dbReference>
<proteinExistence type="predicted"/>
<dbReference type="GO" id="GO:0016706">
    <property type="term" value="F:2-oxoglutarate-dependent dioxygenase activity"/>
    <property type="evidence" value="ECO:0007669"/>
    <property type="project" value="TreeGrafter"/>
</dbReference>
<evidence type="ECO:0000313" key="2">
    <source>
        <dbReference type="EMBL" id="PJO44445.1"/>
    </source>
</evidence>
<name>A0A2M9Q8T2_9BACI</name>